<evidence type="ECO:0000313" key="2">
    <source>
        <dbReference type="EMBL" id="CAD7572549.1"/>
    </source>
</evidence>
<protein>
    <submittedName>
        <fullName evidence="2">(California timema) hypothetical protein</fullName>
    </submittedName>
</protein>
<sequence length="272" mass="29552">MKLAFPKPPALLESQGGCHEPDVNVLISALAEHVIWFEFNSPNRDLNLDLPVLSSRAQHDKRVSQLRHRGIGKVELEEVNPHLRGGRVKNHLGNTRPSSLDRESNLDLPVLSSRAQHDKCISQLHHRVASKFSPESSSSLMMVMSRMDGLRLRQPATLGGAEDTFLSSLLPVIEMRMAPVGAVKRIDSTHVVRIIWPSEGSGGVYSFSGTLVDDPPTGRGKSEYGRRAPIHMKAAAIQPRGPAPASPIFSLPSTARTPPPSNIKILSGTANG</sequence>
<feature type="region of interest" description="Disordered" evidence="1">
    <location>
        <begin position="250"/>
        <end position="272"/>
    </location>
</feature>
<reference evidence="2" key="1">
    <citation type="submission" date="2020-11" db="EMBL/GenBank/DDBJ databases">
        <authorList>
            <person name="Tran Van P."/>
        </authorList>
    </citation>
    <scope>NUCLEOTIDE SEQUENCE</scope>
</reference>
<organism evidence="2">
    <name type="scientific">Timema californicum</name>
    <name type="common">California timema</name>
    <name type="synonym">Walking stick</name>
    <dbReference type="NCBI Taxonomy" id="61474"/>
    <lineage>
        <taxon>Eukaryota</taxon>
        <taxon>Metazoa</taxon>
        <taxon>Ecdysozoa</taxon>
        <taxon>Arthropoda</taxon>
        <taxon>Hexapoda</taxon>
        <taxon>Insecta</taxon>
        <taxon>Pterygota</taxon>
        <taxon>Neoptera</taxon>
        <taxon>Polyneoptera</taxon>
        <taxon>Phasmatodea</taxon>
        <taxon>Timematodea</taxon>
        <taxon>Timematoidea</taxon>
        <taxon>Timematidae</taxon>
        <taxon>Timema</taxon>
    </lineage>
</organism>
<dbReference type="AlphaFoldDB" id="A0A7R9P7Q0"/>
<dbReference type="EMBL" id="OE181096">
    <property type="protein sequence ID" value="CAD7572549.1"/>
    <property type="molecule type" value="Genomic_DNA"/>
</dbReference>
<proteinExistence type="predicted"/>
<evidence type="ECO:0000256" key="1">
    <source>
        <dbReference type="SAM" id="MobiDB-lite"/>
    </source>
</evidence>
<gene>
    <name evidence="2" type="ORF">TCMB3V08_LOCUS5195</name>
</gene>
<accession>A0A7R9P7Q0</accession>
<name>A0A7R9P7Q0_TIMCA</name>